<dbReference type="InterPro" id="IPR006357">
    <property type="entry name" value="HAD-SF_hydro_IIA"/>
</dbReference>
<dbReference type="PANTHER" id="PTHR14269">
    <property type="entry name" value="CDP-DIACYLGLYCEROL--GLYCEROL-3-PHOSPHATE 3-PHOSPHATIDYLTRANSFERASE-RELATED"/>
    <property type="match status" value="1"/>
</dbReference>
<dbReference type="InterPro" id="IPR006353">
    <property type="entry name" value="HAD-SF_hydro_IIA_CECR5"/>
</dbReference>
<dbReference type="GO" id="GO:0046474">
    <property type="term" value="P:glycerophospholipid biosynthetic process"/>
    <property type="evidence" value="ECO:0007669"/>
    <property type="project" value="TreeGrafter"/>
</dbReference>
<dbReference type="EMBL" id="PYWC01000005">
    <property type="protein sequence ID" value="PWW79907.1"/>
    <property type="molecule type" value="Genomic_DNA"/>
</dbReference>
<dbReference type="AlphaFoldDB" id="A0A317T2F2"/>
<organism evidence="2 3">
    <name type="scientific">Tuber magnatum</name>
    <name type="common">white Piedmont truffle</name>
    <dbReference type="NCBI Taxonomy" id="42249"/>
    <lineage>
        <taxon>Eukaryota</taxon>
        <taxon>Fungi</taxon>
        <taxon>Dikarya</taxon>
        <taxon>Ascomycota</taxon>
        <taxon>Pezizomycotina</taxon>
        <taxon>Pezizomycetes</taxon>
        <taxon>Pezizales</taxon>
        <taxon>Tuberaceae</taxon>
        <taxon>Tuber</taxon>
    </lineage>
</organism>
<dbReference type="Pfam" id="PF13242">
    <property type="entry name" value="Hydrolase_like"/>
    <property type="match status" value="1"/>
</dbReference>
<feature type="compositionally biased region" description="Low complexity" evidence="1">
    <location>
        <begin position="306"/>
        <end position="318"/>
    </location>
</feature>
<keyword evidence="2" id="KW-0378">Hydrolase</keyword>
<name>A0A317T2F2_9PEZI</name>
<feature type="compositionally biased region" description="Basic and acidic residues" evidence="1">
    <location>
        <begin position="517"/>
        <end position="542"/>
    </location>
</feature>
<dbReference type="InterPro" id="IPR023214">
    <property type="entry name" value="HAD_sf"/>
</dbReference>
<dbReference type="NCBIfam" id="TIGR01460">
    <property type="entry name" value="HAD-SF-IIA"/>
    <property type="match status" value="1"/>
</dbReference>
<dbReference type="GO" id="GO:0005739">
    <property type="term" value="C:mitochondrion"/>
    <property type="evidence" value="ECO:0007669"/>
    <property type="project" value="TreeGrafter"/>
</dbReference>
<accession>A0A317T2F2</accession>
<feature type="region of interest" description="Disordered" evidence="1">
    <location>
        <begin position="306"/>
        <end position="392"/>
    </location>
</feature>
<comment type="caution">
    <text evidence="2">The sequence shown here is derived from an EMBL/GenBank/DDBJ whole genome shotgun (WGS) entry which is preliminary data.</text>
</comment>
<gene>
    <name evidence="2" type="ORF">C7212DRAFT_361395</name>
</gene>
<proteinExistence type="predicted"/>
<reference evidence="2 3" key="1">
    <citation type="submission" date="2018-03" db="EMBL/GenBank/DDBJ databases">
        <title>Genomes of Pezizomycetes fungi and the evolution of truffles.</title>
        <authorList>
            <person name="Murat C."/>
            <person name="Payen T."/>
            <person name="Noel B."/>
            <person name="Kuo A."/>
            <person name="Martin F.M."/>
        </authorList>
    </citation>
    <scope>NUCLEOTIDE SEQUENCE [LARGE SCALE GENOMIC DNA]</scope>
    <source>
        <strain evidence="2">091103-1</strain>
    </source>
</reference>
<dbReference type="InterPro" id="IPR036412">
    <property type="entry name" value="HAD-like_sf"/>
</dbReference>
<keyword evidence="3" id="KW-1185">Reference proteome</keyword>
<protein>
    <submittedName>
        <fullName evidence="2">HAD-superfamily hydrolase</fullName>
    </submittedName>
</protein>
<dbReference type="GO" id="GO:0016787">
    <property type="term" value="F:hydrolase activity"/>
    <property type="evidence" value="ECO:0007669"/>
    <property type="project" value="UniProtKB-KW"/>
</dbReference>
<evidence type="ECO:0000313" key="3">
    <source>
        <dbReference type="Proteomes" id="UP000246991"/>
    </source>
</evidence>
<dbReference type="Gene3D" id="3.40.50.1000">
    <property type="entry name" value="HAD superfamily/HAD-like"/>
    <property type="match status" value="3"/>
</dbReference>
<dbReference type="PANTHER" id="PTHR14269:SF57">
    <property type="entry name" value="SUPERFAMILY HYDROLASE, PUTATIVE (AFU_ORTHOLOGUE AFUA_2G02580)-RELATED"/>
    <property type="match status" value="1"/>
</dbReference>
<evidence type="ECO:0000256" key="1">
    <source>
        <dbReference type="SAM" id="MobiDB-lite"/>
    </source>
</evidence>
<sequence length="549" mass="59085">MSFSLLSRRVCTRRLPLTRTVATSLPPRVFPPGHFGFALDIDGVLLRGPKPHPSAKKALSKLQENGIPFVLLTNGGGLSEAARCEELSLKLDFPITPSQLVQSHTPAKDFAKTHKTILVVGGEGENCRKIAEEYGFENVFIPEDFYATDPNISPFNPSPPPAYARNVPKGTKIDAIFVFNGPRDWALSAQLIADLIRSDNGVYGTLAEPGSKMHLPTFFTNSDLVWASQYHIPRLGQGAFKLAVGSIVQQYSKALNRIHLQTIGKPTHHAFRYAQQLLIQDLIAKLGETSPELELNEVTHGLAPADASADATAAEEAIPSPPVDLSPGATSEEATPSPPVDLSPGATSEEAAPPPPPVDPIPGATEEEKSSQSTEAKTAATPDATSKPPFKPYKKQSAILKRVYMIGDNPESDIQGANQASYRGTTWWSLLVRSGVWSEPQDTKSPIAVVDDVLAAVDWAMENEQKIKDAVALGEYPRSASYPPKPWKKAKFSRFKRFTPGSNGAKTGEVEGGGSGDVERKVDHAMKEVKDDDALGKKKADGEGGSDSV</sequence>
<feature type="region of interest" description="Disordered" evidence="1">
    <location>
        <begin position="498"/>
        <end position="549"/>
    </location>
</feature>
<dbReference type="STRING" id="42249.A0A317T2F2"/>
<dbReference type="SUPFAM" id="SSF56784">
    <property type="entry name" value="HAD-like"/>
    <property type="match status" value="2"/>
</dbReference>
<dbReference type="Proteomes" id="UP000246991">
    <property type="component" value="Unassembled WGS sequence"/>
</dbReference>
<dbReference type="Pfam" id="PF13344">
    <property type="entry name" value="Hydrolase_6"/>
    <property type="match status" value="1"/>
</dbReference>
<dbReference type="OrthoDB" id="10251048at2759"/>
<dbReference type="InterPro" id="IPR050324">
    <property type="entry name" value="CDP-alcohol_PTase-I"/>
</dbReference>
<dbReference type="NCBIfam" id="TIGR01456">
    <property type="entry name" value="CECR5"/>
    <property type="match status" value="1"/>
</dbReference>
<evidence type="ECO:0000313" key="2">
    <source>
        <dbReference type="EMBL" id="PWW79907.1"/>
    </source>
</evidence>